<organism evidence="7 8">
    <name type="scientific">Nocardia fluminea</name>
    <dbReference type="NCBI Taxonomy" id="134984"/>
    <lineage>
        <taxon>Bacteria</taxon>
        <taxon>Bacillati</taxon>
        <taxon>Actinomycetota</taxon>
        <taxon>Actinomycetes</taxon>
        <taxon>Mycobacteriales</taxon>
        <taxon>Nocardiaceae</taxon>
        <taxon>Nocardia</taxon>
    </lineage>
</organism>
<dbReference type="SMART" id="SM00870">
    <property type="entry name" value="Asparaginase"/>
    <property type="match status" value="1"/>
</dbReference>
<dbReference type="Pfam" id="PF00710">
    <property type="entry name" value="Asparaginase"/>
    <property type="match status" value="1"/>
</dbReference>
<feature type="signal peptide" evidence="4">
    <location>
        <begin position="1"/>
        <end position="20"/>
    </location>
</feature>
<protein>
    <submittedName>
        <fullName evidence="7">L-asparaginase</fullName>
    </submittedName>
</protein>
<dbReference type="InterPro" id="IPR004550">
    <property type="entry name" value="AsnASE_II"/>
</dbReference>
<evidence type="ECO:0000259" key="6">
    <source>
        <dbReference type="Pfam" id="PF17763"/>
    </source>
</evidence>
<reference evidence="7 8" key="1">
    <citation type="submission" date="2017-12" db="EMBL/GenBank/DDBJ databases">
        <title>Sequencing the genomes of 1000 Actinobacteria strains.</title>
        <authorList>
            <person name="Klenk H.-P."/>
        </authorList>
    </citation>
    <scope>NUCLEOTIDE SEQUENCE [LARGE SCALE GENOMIC DNA]</scope>
    <source>
        <strain evidence="7 8">DSM 44489</strain>
    </source>
</reference>
<dbReference type="EMBL" id="PJMW01000002">
    <property type="protein sequence ID" value="PKV82389.1"/>
    <property type="molecule type" value="Genomic_DNA"/>
</dbReference>
<dbReference type="GO" id="GO:0004067">
    <property type="term" value="F:asparaginase activity"/>
    <property type="evidence" value="ECO:0007669"/>
    <property type="project" value="UniProtKB-UniRule"/>
</dbReference>
<dbReference type="SUPFAM" id="SSF53774">
    <property type="entry name" value="Glutaminase/Asparaginase"/>
    <property type="match status" value="1"/>
</dbReference>
<dbReference type="InterPro" id="IPR027474">
    <property type="entry name" value="L-asparaginase_N"/>
</dbReference>
<keyword evidence="4" id="KW-0732">Signal</keyword>
<dbReference type="RefSeq" id="WP_101467958.1">
    <property type="nucleotide sequence ID" value="NZ_PJMW01000002.1"/>
</dbReference>
<dbReference type="Pfam" id="PF17763">
    <property type="entry name" value="Asparaginase_C"/>
    <property type="match status" value="1"/>
</dbReference>
<dbReference type="Gene3D" id="3.40.50.1170">
    <property type="entry name" value="L-asparaginase, N-terminal domain"/>
    <property type="match status" value="1"/>
</dbReference>
<evidence type="ECO:0000259" key="5">
    <source>
        <dbReference type="Pfam" id="PF00710"/>
    </source>
</evidence>
<comment type="similarity">
    <text evidence="1">Belongs to the asparaginase 1 family.</text>
</comment>
<dbReference type="Gene3D" id="3.40.50.40">
    <property type="match status" value="1"/>
</dbReference>
<evidence type="ECO:0000256" key="2">
    <source>
        <dbReference type="ARBA" id="ARBA00022801"/>
    </source>
</evidence>
<dbReference type="AlphaFoldDB" id="A0A2N3VLB0"/>
<keyword evidence="2" id="KW-0378">Hydrolase</keyword>
<dbReference type="InterPro" id="IPR027473">
    <property type="entry name" value="L-asparaginase_C"/>
</dbReference>
<dbReference type="PRINTS" id="PR00139">
    <property type="entry name" value="ASNGLNASE"/>
</dbReference>
<dbReference type="InterPro" id="IPR037152">
    <property type="entry name" value="L-asparaginase_N_sf"/>
</dbReference>
<feature type="domain" description="L-asparaginase N-terminal" evidence="5">
    <location>
        <begin position="37"/>
        <end position="229"/>
    </location>
</feature>
<dbReference type="FunFam" id="3.40.50.1170:FF:000001">
    <property type="entry name" value="L-asparaginase 2"/>
    <property type="match status" value="1"/>
</dbReference>
<feature type="active site" description="O-isoaspartyl threonine intermediate" evidence="3">
    <location>
        <position position="46"/>
    </location>
</feature>
<dbReference type="InterPro" id="IPR006034">
    <property type="entry name" value="Asparaginase/glutaminase-like"/>
</dbReference>
<dbReference type="PIRSF" id="PIRSF500176">
    <property type="entry name" value="L_ASNase"/>
    <property type="match status" value="1"/>
</dbReference>
<dbReference type="Proteomes" id="UP000233766">
    <property type="component" value="Unassembled WGS sequence"/>
</dbReference>
<keyword evidence="8" id="KW-1185">Reference proteome</keyword>
<dbReference type="PANTHER" id="PTHR11707">
    <property type="entry name" value="L-ASPARAGINASE"/>
    <property type="match status" value="1"/>
</dbReference>
<dbReference type="CDD" id="cd08964">
    <property type="entry name" value="L-asparaginase_II"/>
    <property type="match status" value="1"/>
</dbReference>
<evidence type="ECO:0000256" key="4">
    <source>
        <dbReference type="SAM" id="SignalP"/>
    </source>
</evidence>
<feature type="domain" description="Asparaginase/glutaminase C-terminal" evidence="6">
    <location>
        <begin position="257"/>
        <end position="356"/>
    </location>
</feature>
<sequence length="364" mass="38196">MPTVAKIAATIALAGTVAGAGIGVSSAEPAPAGPAQRVAVIGLGGTIAGTSDRRTDLETYRPGTRPIGELVDSLRPEIGDVAAVSTEDFGQKGSGEYTVTDLYDLSQLVERRLRDHDSVVVSTGSATMEELSYFLDLTVRSPKPVVVTGAMRPWTAIGSDGPVNLYNAIRLAASNRTTCFGTVIALNDQILPARDATKTDSTRVHTFTTHEYGDLGTIDQASIRVQRAPARVQHCDDPARWATPFDLTTIPRDTLPRVDIAHSYLDAPAEPITAAVAAGAKGIVFAGTPSPSQANAAMATKAITMVATNGYGSGAITVDPKMGVVSGGDLAPKKARLLLLLALSKTTDHDQIVAWFHDHGNQQF</sequence>
<dbReference type="PANTHER" id="PTHR11707:SF28">
    <property type="entry name" value="60 KDA LYSOPHOSPHOLIPASE"/>
    <property type="match status" value="1"/>
</dbReference>
<dbReference type="InterPro" id="IPR040919">
    <property type="entry name" value="Asparaginase_C"/>
</dbReference>
<dbReference type="GO" id="GO:0006528">
    <property type="term" value="P:asparagine metabolic process"/>
    <property type="evidence" value="ECO:0007669"/>
    <property type="project" value="InterPro"/>
</dbReference>
<evidence type="ECO:0000256" key="1">
    <source>
        <dbReference type="ARBA" id="ARBA00010518"/>
    </source>
</evidence>
<comment type="caution">
    <text evidence="7">The sequence shown here is derived from an EMBL/GenBank/DDBJ whole genome shotgun (WGS) entry which is preliminary data.</text>
</comment>
<evidence type="ECO:0000313" key="7">
    <source>
        <dbReference type="EMBL" id="PKV82389.1"/>
    </source>
</evidence>
<accession>A0A2N3VLB0</accession>
<evidence type="ECO:0000256" key="3">
    <source>
        <dbReference type="PIRSR" id="PIRSR001220-1"/>
    </source>
</evidence>
<dbReference type="PROSITE" id="PS51732">
    <property type="entry name" value="ASN_GLN_ASE_3"/>
    <property type="match status" value="1"/>
</dbReference>
<evidence type="ECO:0000313" key="8">
    <source>
        <dbReference type="Proteomes" id="UP000233766"/>
    </source>
</evidence>
<dbReference type="PIRSF" id="PIRSF001220">
    <property type="entry name" value="L-ASNase_gatD"/>
    <property type="match status" value="1"/>
</dbReference>
<name>A0A2N3VLB0_9NOCA</name>
<gene>
    <name evidence="7" type="ORF">ATK86_6876</name>
</gene>
<feature type="chain" id="PRO_5039180321" evidence="4">
    <location>
        <begin position="21"/>
        <end position="364"/>
    </location>
</feature>
<dbReference type="InterPro" id="IPR036152">
    <property type="entry name" value="Asp/glu_Ase-like_sf"/>
</dbReference>
<dbReference type="OrthoDB" id="9788068at2"/>
<proteinExistence type="inferred from homology"/>